<evidence type="ECO:0000256" key="5">
    <source>
        <dbReference type="PIRNR" id="PIRNR005673"/>
    </source>
</evidence>
<evidence type="ECO:0000256" key="4">
    <source>
        <dbReference type="ARBA" id="ARBA00022927"/>
    </source>
</evidence>
<protein>
    <recommendedName>
        <fullName evidence="5">Importin subunit alpha</fullName>
    </recommendedName>
</protein>
<dbReference type="InterPro" id="IPR000225">
    <property type="entry name" value="Armadillo"/>
</dbReference>
<sequence length="447" mass="49735">MFLKRKESEAEICGSTDDTLLLKPTKQFHTNLYRDPVEEVTSGVVPQLFEFLKRDDYPQLQCEAALAIKGISNSSSDMINTLIDHGSVPIMVSLLSSPKDVLRGQALHVLGKFAVDSTKSRDIVLSYGVLMPLLAQFNDETKLYITRKAMWTFSLLCAGKPKPQFEQMKPAILPLAHLIHTEDDEVLQHACWALANLSLGEMDGKQAVIDAGVFPRLVELLLSPSHQLLRPALYTVANIIPYVDVIQIQVFIDNGALPFLLNLLTQNYENIVKKNACGIISSIIRRTKDHIQAVIEAGIISPLLQLLQNADFSMKIPLVRAFCFAITNGTNEQIKFLVHEGCIKSLCDLLVSPNEARVIKLCLEGFENILKVGEAEKNQGNTEDTNVFAQMIDDAGGLQKIKNLQTHDNSEICEIAVKLLETYWQKEDDEQLLSGDAPQSVCFLDCN</sequence>
<name>A0A8S0QUM0_OLEEU</name>
<dbReference type="EMBL" id="CACTIH010001937">
    <property type="protein sequence ID" value="CAA2969311.1"/>
    <property type="molecule type" value="Genomic_DNA"/>
</dbReference>
<evidence type="ECO:0000256" key="1">
    <source>
        <dbReference type="ARBA" id="ARBA00010394"/>
    </source>
</evidence>
<evidence type="ECO:0000259" key="7">
    <source>
        <dbReference type="Pfam" id="PF15787"/>
    </source>
</evidence>
<keyword evidence="9" id="KW-1185">Reference proteome</keyword>
<dbReference type="OrthoDB" id="1935265at2759"/>
<keyword evidence="4 5" id="KW-0653">Protein transport</keyword>
<proteinExistence type="inferred from homology"/>
<feature type="domain" description="DUF4704" evidence="7">
    <location>
        <begin position="66"/>
        <end position="205"/>
    </location>
</feature>
<dbReference type="PIRSF" id="PIRSF005673">
    <property type="entry name" value="Importin_alpha"/>
    <property type="match status" value="1"/>
</dbReference>
<feature type="repeat" description="ARM" evidence="6">
    <location>
        <begin position="170"/>
        <end position="212"/>
    </location>
</feature>
<dbReference type="InterPro" id="IPR024931">
    <property type="entry name" value="Importin_alpha"/>
</dbReference>
<dbReference type="SMART" id="SM00185">
    <property type="entry name" value="ARM"/>
    <property type="match status" value="7"/>
</dbReference>
<keyword evidence="3" id="KW-0677">Repeat</keyword>
<evidence type="ECO:0000256" key="3">
    <source>
        <dbReference type="ARBA" id="ARBA00022737"/>
    </source>
</evidence>
<reference evidence="8 9" key="1">
    <citation type="submission" date="2019-12" db="EMBL/GenBank/DDBJ databases">
        <authorList>
            <person name="Alioto T."/>
            <person name="Alioto T."/>
            <person name="Gomez Garrido J."/>
        </authorList>
    </citation>
    <scope>NUCLEOTIDE SEQUENCE [LARGE SCALE GENOMIC DNA]</scope>
</reference>
<dbReference type="SUPFAM" id="SSF48371">
    <property type="entry name" value="ARM repeat"/>
    <property type="match status" value="1"/>
</dbReference>
<dbReference type="Proteomes" id="UP000594638">
    <property type="component" value="Unassembled WGS sequence"/>
</dbReference>
<dbReference type="AlphaFoldDB" id="A0A8S0QUM0"/>
<dbReference type="GO" id="GO:0061608">
    <property type="term" value="F:nuclear import signal receptor activity"/>
    <property type="evidence" value="ECO:0007669"/>
    <property type="project" value="InterPro"/>
</dbReference>
<dbReference type="Gene3D" id="1.25.10.10">
    <property type="entry name" value="Leucine-rich Repeat Variant"/>
    <property type="match status" value="1"/>
</dbReference>
<dbReference type="GO" id="GO:0006606">
    <property type="term" value="P:protein import into nucleus"/>
    <property type="evidence" value="ECO:0007669"/>
    <property type="project" value="InterPro"/>
</dbReference>
<dbReference type="Pfam" id="PF15787">
    <property type="entry name" value="DUF4704"/>
    <property type="match status" value="1"/>
</dbReference>
<organism evidence="8 9">
    <name type="scientific">Olea europaea subsp. europaea</name>
    <dbReference type="NCBI Taxonomy" id="158383"/>
    <lineage>
        <taxon>Eukaryota</taxon>
        <taxon>Viridiplantae</taxon>
        <taxon>Streptophyta</taxon>
        <taxon>Embryophyta</taxon>
        <taxon>Tracheophyta</taxon>
        <taxon>Spermatophyta</taxon>
        <taxon>Magnoliopsida</taxon>
        <taxon>eudicotyledons</taxon>
        <taxon>Gunneridae</taxon>
        <taxon>Pentapetalae</taxon>
        <taxon>asterids</taxon>
        <taxon>lamiids</taxon>
        <taxon>Lamiales</taxon>
        <taxon>Oleaceae</taxon>
        <taxon>Oleeae</taxon>
        <taxon>Olea</taxon>
    </lineage>
</organism>
<evidence type="ECO:0000256" key="2">
    <source>
        <dbReference type="ARBA" id="ARBA00022448"/>
    </source>
</evidence>
<evidence type="ECO:0000313" key="9">
    <source>
        <dbReference type="Proteomes" id="UP000594638"/>
    </source>
</evidence>
<comment type="caution">
    <text evidence="8">The sequence shown here is derived from an EMBL/GenBank/DDBJ whole genome shotgun (WGS) entry which is preliminary data.</text>
</comment>
<evidence type="ECO:0000313" key="8">
    <source>
        <dbReference type="EMBL" id="CAA2969311.1"/>
    </source>
</evidence>
<dbReference type="InterPro" id="IPR031570">
    <property type="entry name" value="NBEA/BDCP_DUF4704"/>
</dbReference>
<gene>
    <name evidence="8" type="ORF">OLEA9_A011778</name>
</gene>
<comment type="similarity">
    <text evidence="1 5">Belongs to the importin alpha family.</text>
</comment>
<dbReference type="Gramene" id="OE9A011778T1">
    <property type="protein sequence ID" value="OE9A011778C1"/>
    <property type="gene ID" value="OE9A011778"/>
</dbReference>
<dbReference type="PROSITE" id="PS50176">
    <property type="entry name" value="ARM_REPEAT"/>
    <property type="match status" value="1"/>
</dbReference>
<accession>A0A8S0QUM0</accession>
<dbReference type="InterPro" id="IPR011989">
    <property type="entry name" value="ARM-like"/>
</dbReference>
<dbReference type="InterPro" id="IPR016024">
    <property type="entry name" value="ARM-type_fold"/>
</dbReference>
<dbReference type="Pfam" id="PF00514">
    <property type="entry name" value="Arm"/>
    <property type="match status" value="1"/>
</dbReference>
<dbReference type="InterPro" id="IPR032413">
    <property type="entry name" value="Arm_3"/>
</dbReference>
<dbReference type="PANTHER" id="PTHR23316">
    <property type="entry name" value="IMPORTIN ALPHA"/>
    <property type="match status" value="1"/>
</dbReference>
<evidence type="ECO:0000256" key="6">
    <source>
        <dbReference type="PROSITE-ProRule" id="PRU00259"/>
    </source>
</evidence>
<dbReference type="GO" id="GO:0005737">
    <property type="term" value="C:cytoplasm"/>
    <property type="evidence" value="ECO:0007669"/>
    <property type="project" value="InterPro"/>
</dbReference>
<dbReference type="Pfam" id="PF16186">
    <property type="entry name" value="Arm_3"/>
    <property type="match status" value="1"/>
</dbReference>
<keyword evidence="2 5" id="KW-0813">Transport</keyword>